<evidence type="ECO:0000256" key="3">
    <source>
        <dbReference type="ARBA" id="ARBA00022448"/>
    </source>
</evidence>
<evidence type="ECO:0000259" key="5">
    <source>
        <dbReference type="PROSITE" id="PS50983"/>
    </source>
</evidence>
<gene>
    <name evidence="6" type="ORF">SAMN05444320_10341</name>
</gene>
<keyword evidence="7" id="KW-1185">Reference proteome</keyword>
<sequence>MPRQRWRTRTTSPERSRVWWIGMLAGVLLAASCTGGAGTSAPSEGSAPGFPVSVQQEYGTAQLSAPPRRVVALMPTDLDIVIALGITPVAAFRDQFGQDGVPPWLAGRLDREKTKLVDLNNLSIEQLAALRPDVILGGGPSLQPYRERLSQIAPLVGYEQGYNVDSWQQRVTTLGKVLGVPDRARQLLAETEKAVETAKSRFSALAGKTYTYTFAYTVDRMATIGDERNHTTQFLRQFGIAPAPAVAKLEVGSAGSAVSQEMLGLLDADLVLVGYPGADSRKALEAHPLFQQLNAVRRGTYLGIDINVTSALQHPTVANIPWLIERLSPAFEKAAAG</sequence>
<evidence type="ECO:0000313" key="6">
    <source>
        <dbReference type="EMBL" id="SHF27394.1"/>
    </source>
</evidence>
<dbReference type="Pfam" id="PF01497">
    <property type="entry name" value="Peripla_BP_2"/>
    <property type="match status" value="1"/>
</dbReference>
<evidence type="ECO:0000256" key="1">
    <source>
        <dbReference type="ARBA" id="ARBA00004196"/>
    </source>
</evidence>
<name>A0A1M5AB53_STRHI</name>
<dbReference type="STRING" id="2017.SAMN05444320_10341"/>
<feature type="domain" description="Fe/B12 periplasmic-binding" evidence="5">
    <location>
        <begin position="69"/>
        <end position="335"/>
    </location>
</feature>
<accession>A0A1M5AB53</accession>
<dbReference type="EMBL" id="FQVN01000003">
    <property type="protein sequence ID" value="SHF27394.1"/>
    <property type="molecule type" value="Genomic_DNA"/>
</dbReference>
<evidence type="ECO:0000256" key="2">
    <source>
        <dbReference type="ARBA" id="ARBA00008814"/>
    </source>
</evidence>
<dbReference type="SUPFAM" id="SSF53807">
    <property type="entry name" value="Helical backbone' metal receptor"/>
    <property type="match status" value="1"/>
</dbReference>
<comment type="similarity">
    <text evidence="2">Belongs to the bacterial solute-binding protein 8 family.</text>
</comment>
<keyword evidence="4" id="KW-0732">Signal</keyword>
<reference evidence="6 7" key="1">
    <citation type="submission" date="2016-11" db="EMBL/GenBank/DDBJ databases">
        <authorList>
            <person name="Jaros S."/>
            <person name="Januszkiewicz K."/>
            <person name="Wedrychowicz H."/>
        </authorList>
    </citation>
    <scope>NUCLEOTIDE SEQUENCE [LARGE SCALE GENOMIC DNA]</scope>
    <source>
        <strain evidence="6 7">DSM 44523</strain>
    </source>
</reference>
<evidence type="ECO:0000313" key="7">
    <source>
        <dbReference type="Proteomes" id="UP000184501"/>
    </source>
</evidence>
<protein>
    <submittedName>
        <fullName evidence="6">Iron complex transport system substrate-binding protein</fullName>
    </submittedName>
</protein>
<keyword evidence="3" id="KW-0813">Transport</keyword>
<dbReference type="PANTHER" id="PTHR30532">
    <property type="entry name" value="IRON III DICITRATE-BINDING PERIPLASMIC PROTEIN"/>
    <property type="match status" value="1"/>
</dbReference>
<dbReference type="GO" id="GO:1901678">
    <property type="term" value="P:iron coordination entity transport"/>
    <property type="evidence" value="ECO:0007669"/>
    <property type="project" value="UniProtKB-ARBA"/>
</dbReference>
<dbReference type="PROSITE" id="PS51257">
    <property type="entry name" value="PROKAR_LIPOPROTEIN"/>
    <property type="match status" value="1"/>
</dbReference>
<dbReference type="InterPro" id="IPR051313">
    <property type="entry name" value="Bact_iron-sidero_bind"/>
</dbReference>
<proteinExistence type="inferred from homology"/>
<dbReference type="Proteomes" id="UP000184501">
    <property type="component" value="Unassembled WGS sequence"/>
</dbReference>
<dbReference type="GO" id="GO:0030288">
    <property type="term" value="C:outer membrane-bounded periplasmic space"/>
    <property type="evidence" value="ECO:0007669"/>
    <property type="project" value="TreeGrafter"/>
</dbReference>
<dbReference type="RefSeq" id="WP_083959522.1">
    <property type="nucleotide sequence ID" value="NZ_FQVN01000003.1"/>
</dbReference>
<comment type="subcellular location">
    <subcellularLocation>
        <location evidence="1">Cell envelope</location>
    </subcellularLocation>
</comment>
<evidence type="ECO:0000256" key="4">
    <source>
        <dbReference type="ARBA" id="ARBA00022729"/>
    </source>
</evidence>
<dbReference type="PANTHER" id="PTHR30532:SF24">
    <property type="entry name" value="FERRIC ENTEROBACTIN-BINDING PERIPLASMIC PROTEIN FEPB"/>
    <property type="match status" value="1"/>
</dbReference>
<organism evidence="6 7">
    <name type="scientific">Streptoalloteichus hindustanus</name>
    <dbReference type="NCBI Taxonomy" id="2017"/>
    <lineage>
        <taxon>Bacteria</taxon>
        <taxon>Bacillati</taxon>
        <taxon>Actinomycetota</taxon>
        <taxon>Actinomycetes</taxon>
        <taxon>Pseudonocardiales</taxon>
        <taxon>Pseudonocardiaceae</taxon>
        <taxon>Streptoalloteichus</taxon>
    </lineage>
</organism>
<dbReference type="Gene3D" id="3.40.50.1980">
    <property type="entry name" value="Nitrogenase molybdenum iron protein domain"/>
    <property type="match status" value="2"/>
</dbReference>
<dbReference type="OrthoDB" id="1846031at2"/>
<dbReference type="PROSITE" id="PS50983">
    <property type="entry name" value="FE_B12_PBP"/>
    <property type="match status" value="1"/>
</dbReference>
<dbReference type="AlphaFoldDB" id="A0A1M5AB53"/>
<dbReference type="InterPro" id="IPR002491">
    <property type="entry name" value="ABC_transptr_periplasmic_BD"/>
</dbReference>